<reference evidence="3" key="1">
    <citation type="submission" date="2023-06" db="EMBL/GenBank/DDBJ databases">
        <title>Genome-scale phylogeny and comparative genomics of the fungal order Sordariales.</title>
        <authorList>
            <consortium name="Lawrence Berkeley National Laboratory"/>
            <person name="Hensen N."/>
            <person name="Bonometti L."/>
            <person name="Westerberg I."/>
            <person name="Brannstrom I.O."/>
            <person name="Guillou S."/>
            <person name="Cros-Aarteil S."/>
            <person name="Calhoun S."/>
            <person name="Haridas S."/>
            <person name="Kuo A."/>
            <person name="Mondo S."/>
            <person name="Pangilinan J."/>
            <person name="Riley R."/>
            <person name="Labutti K."/>
            <person name="Andreopoulos B."/>
            <person name="Lipzen A."/>
            <person name="Chen C."/>
            <person name="Yanf M."/>
            <person name="Daum C."/>
            <person name="Ng V."/>
            <person name="Clum A."/>
            <person name="Steindorff A."/>
            <person name="Ohm R."/>
            <person name="Martin F."/>
            <person name="Silar P."/>
            <person name="Natvig D."/>
            <person name="Lalanne C."/>
            <person name="Gautier V."/>
            <person name="Ament-Velasquez S.L."/>
            <person name="Kruys A."/>
            <person name="Hutchinson M.I."/>
            <person name="Powell A.J."/>
            <person name="Barry K."/>
            <person name="Miller A.N."/>
            <person name="Grigoriev I.V."/>
            <person name="Debuchy R."/>
            <person name="Gladieux P."/>
            <person name="Thoren M.H."/>
            <person name="Johannesson H."/>
        </authorList>
    </citation>
    <scope>NUCLEOTIDE SEQUENCE</scope>
    <source>
        <strain evidence="3">CBS 606.72</strain>
    </source>
</reference>
<feature type="compositionally biased region" description="Low complexity" evidence="1">
    <location>
        <begin position="48"/>
        <end position="73"/>
    </location>
</feature>
<feature type="region of interest" description="Disordered" evidence="1">
    <location>
        <begin position="39"/>
        <end position="98"/>
    </location>
</feature>
<dbReference type="PANTHER" id="PTHR37538">
    <property type="entry name" value="BTB DOMAIN-CONTAINING PROTEIN"/>
    <property type="match status" value="1"/>
</dbReference>
<dbReference type="PANTHER" id="PTHR37538:SF1">
    <property type="entry name" value="BTB DOMAIN-CONTAINING PROTEIN"/>
    <property type="match status" value="1"/>
</dbReference>
<feature type="compositionally biased region" description="Low complexity" evidence="1">
    <location>
        <begin position="303"/>
        <end position="314"/>
    </location>
</feature>
<feature type="compositionally biased region" description="Basic and acidic residues" evidence="1">
    <location>
        <begin position="396"/>
        <end position="409"/>
    </location>
</feature>
<evidence type="ECO:0000313" key="3">
    <source>
        <dbReference type="EMBL" id="KAK0614551.1"/>
    </source>
</evidence>
<feature type="compositionally biased region" description="Low complexity" evidence="1">
    <location>
        <begin position="732"/>
        <end position="742"/>
    </location>
</feature>
<feature type="compositionally biased region" description="Basic and acidic residues" evidence="1">
    <location>
        <begin position="354"/>
        <end position="365"/>
    </location>
</feature>
<feature type="compositionally biased region" description="Basic and acidic residues" evidence="1">
    <location>
        <begin position="582"/>
        <end position="593"/>
    </location>
</feature>
<gene>
    <name evidence="3" type="ORF">B0T14DRAFT_570479</name>
</gene>
<feature type="compositionally biased region" description="Basic and acidic residues" evidence="1">
    <location>
        <begin position="667"/>
        <end position="690"/>
    </location>
</feature>
<sequence>MPFPCGLNVYITVEAVTLLGFALVAATSIIANSTMAKRKKSGSAANKPAQPGAVQGQQPKTGNANGAAAQQAPSTPPPPKEIDARPESSPYGSPPCQVPFASPLSVPNDILLRSPKLHAAYESQLPELPEIPDDVGHILVHYLHTGTYESLKPKEEESPAKQISELRTSIRAYATARTYDLPELMRLAEKNIEKYGNVLTLPHLLEVTKEAYPTLSEADTWFLGYLKGRIRPHLEDPKALLTSNLLDQISSILSPNRVLLRTVLEMFCERINTAKPEPVKPETTKPAPPAVAPKPASLAGSKSPSPTSNNSSTSVLQMRSRAVPRDNDLSPLRKRSTPWPSADEASNASWSKEGTPEPVKEETAQKEAPASAPVSTPEPVPRQVPTAELTPAPTPKIEDQIKAAIEAEIKPAPAALDSPFRPSTPVRKRDRRDSGKAIPMTPELEVLPVKETEPVADPFLKPRSFPPVLRQADSGFWESPSEHEQLKESTHSIVEIEPEYHVVKPMTPEPIHVHELQAVPELQEAVKGVDTRDFAPEPIVADKKQEQILIISEPELPLAPEVSSKDPLDSFPETEPEFDQVSELHPEPEHEAQAQRQLQPILDPKGLKKISEESLQPEEPKEVEPAAKVEAVQLEEDKVAPPSTGPRRSTGLTVQEVAQVPPVDATSPHEEPKPEAPKTHTDSVPDDHHPAGPAPAAATEPISEPSAKPPTAADLEAQPEHLPAADADKKVVPVPVADDSPPLKSAVIQQTINASAATPERQRSWRKRFLRVPVLFRQSM</sequence>
<keyword evidence="2" id="KW-0472">Membrane</keyword>
<keyword evidence="2" id="KW-0812">Transmembrane</keyword>
<proteinExistence type="predicted"/>
<feature type="region of interest" description="Disordered" evidence="1">
    <location>
        <begin position="471"/>
        <end position="492"/>
    </location>
</feature>
<keyword evidence="4" id="KW-1185">Reference proteome</keyword>
<keyword evidence="2" id="KW-1133">Transmembrane helix</keyword>
<evidence type="ECO:0000256" key="1">
    <source>
        <dbReference type="SAM" id="MobiDB-lite"/>
    </source>
</evidence>
<feature type="region of interest" description="Disordered" evidence="1">
    <location>
        <begin position="275"/>
        <end position="445"/>
    </location>
</feature>
<feature type="transmembrane region" description="Helical" evidence="2">
    <location>
        <begin position="6"/>
        <end position="31"/>
    </location>
</feature>
<dbReference type="AlphaFoldDB" id="A0AA39WFR1"/>
<feature type="compositionally biased region" description="Basic and acidic residues" evidence="1">
    <location>
        <begin position="480"/>
        <end position="490"/>
    </location>
</feature>
<dbReference type="Proteomes" id="UP001175000">
    <property type="component" value="Unassembled WGS sequence"/>
</dbReference>
<feature type="compositionally biased region" description="Basic and acidic residues" evidence="1">
    <location>
        <begin position="605"/>
        <end position="627"/>
    </location>
</feature>
<feature type="region of interest" description="Disordered" evidence="1">
    <location>
        <begin position="553"/>
        <end position="742"/>
    </location>
</feature>
<evidence type="ECO:0000313" key="4">
    <source>
        <dbReference type="Proteomes" id="UP001175000"/>
    </source>
</evidence>
<organism evidence="3 4">
    <name type="scientific">Immersiella caudata</name>
    <dbReference type="NCBI Taxonomy" id="314043"/>
    <lineage>
        <taxon>Eukaryota</taxon>
        <taxon>Fungi</taxon>
        <taxon>Dikarya</taxon>
        <taxon>Ascomycota</taxon>
        <taxon>Pezizomycotina</taxon>
        <taxon>Sordariomycetes</taxon>
        <taxon>Sordariomycetidae</taxon>
        <taxon>Sordariales</taxon>
        <taxon>Lasiosphaeriaceae</taxon>
        <taxon>Immersiella</taxon>
    </lineage>
</organism>
<dbReference type="EMBL" id="JAULSU010000006">
    <property type="protein sequence ID" value="KAK0614551.1"/>
    <property type="molecule type" value="Genomic_DNA"/>
</dbReference>
<comment type="caution">
    <text evidence="3">The sequence shown here is derived from an EMBL/GenBank/DDBJ whole genome shotgun (WGS) entry which is preliminary data.</text>
</comment>
<accession>A0AA39WFR1</accession>
<protein>
    <submittedName>
        <fullName evidence="3">Uncharacterized protein</fullName>
    </submittedName>
</protein>
<evidence type="ECO:0000256" key="2">
    <source>
        <dbReference type="SAM" id="Phobius"/>
    </source>
</evidence>
<name>A0AA39WFR1_9PEZI</name>